<evidence type="ECO:0000313" key="4">
    <source>
        <dbReference type="Proteomes" id="UP001163726"/>
    </source>
</evidence>
<evidence type="ECO:0000256" key="1">
    <source>
        <dbReference type="SAM" id="Phobius"/>
    </source>
</evidence>
<name>A0ABY7ARK8_9ALTE</name>
<organism evidence="3 4">
    <name type="scientific">Catenovulum adriaticum</name>
    <dbReference type="NCBI Taxonomy" id="2984846"/>
    <lineage>
        <taxon>Bacteria</taxon>
        <taxon>Pseudomonadati</taxon>
        <taxon>Pseudomonadota</taxon>
        <taxon>Gammaproteobacteria</taxon>
        <taxon>Alteromonadales</taxon>
        <taxon>Alteromonadaceae</taxon>
        <taxon>Catenovulum</taxon>
    </lineage>
</organism>
<dbReference type="InterPro" id="IPR032816">
    <property type="entry name" value="VTT_dom"/>
</dbReference>
<gene>
    <name evidence="3" type="ORF">OLW01_18030</name>
</gene>
<evidence type="ECO:0000313" key="3">
    <source>
        <dbReference type="EMBL" id="WAJ72178.1"/>
    </source>
</evidence>
<evidence type="ECO:0000259" key="2">
    <source>
        <dbReference type="Pfam" id="PF09335"/>
    </source>
</evidence>
<feature type="domain" description="VTT" evidence="2">
    <location>
        <begin position="53"/>
        <end position="159"/>
    </location>
</feature>
<dbReference type="InterPro" id="IPR051311">
    <property type="entry name" value="DedA_domain"/>
</dbReference>
<geneLocation type="plasmid" evidence="3 4">
    <name>pCadTS8_2</name>
</geneLocation>
<keyword evidence="4" id="KW-1185">Reference proteome</keyword>
<feature type="transmembrane region" description="Helical" evidence="1">
    <location>
        <begin position="109"/>
        <end position="130"/>
    </location>
</feature>
<sequence length="194" mass="21959">MDFSHTLKQKTQRFINSRHMLKALTLASFLESIIVPIPLETILVPLMQAKRDKLWLLAFLATLGCLLGALAGYAFGYYLFDLIGDWAIANFSDQQTYEHVKQQMNVEGFWFVLMVGIIPIPFQIAMLAAGATQYPLHLFLLAAVIARSLRYFGLALVVYFAGNQAQQLIARYRWKAVAALALGILLIWFVVKQF</sequence>
<feature type="transmembrane region" description="Helical" evidence="1">
    <location>
        <begin position="136"/>
        <end position="160"/>
    </location>
</feature>
<feature type="transmembrane region" description="Helical" evidence="1">
    <location>
        <begin position="172"/>
        <end position="191"/>
    </location>
</feature>
<keyword evidence="1" id="KW-1133">Transmembrane helix</keyword>
<dbReference type="RefSeq" id="WP_268076893.1">
    <property type="nucleotide sequence ID" value="NZ_CP109967.1"/>
</dbReference>
<accession>A0ABY7ARK8</accession>
<dbReference type="Proteomes" id="UP001163726">
    <property type="component" value="Plasmid pCadTS8_2"/>
</dbReference>
<dbReference type="Pfam" id="PF09335">
    <property type="entry name" value="VTT_dom"/>
    <property type="match status" value="1"/>
</dbReference>
<keyword evidence="1" id="KW-0812">Transmembrane</keyword>
<reference evidence="3" key="1">
    <citation type="submission" date="2022-10" db="EMBL/GenBank/DDBJ databases">
        <title>Catenovulum adriacola sp. nov. isolated in the Harbour of Susak.</title>
        <authorList>
            <person name="Schoch T."/>
            <person name="Reich S.J."/>
            <person name="Stoeferle S."/>
            <person name="Flaiz M."/>
            <person name="Kazda M."/>
            <person name="Riedel C.U."/>
            <person name="Duerre P."/>
        </authorList>
    </citation>
    <scope>NUCLEOTIDE SEQUENCE</scope>
    <source>
        <strain evidence="3">TS8</strain>
        <plasmid evidence="3">pCadTS8_2</plasmid>
    </source>
</reference>
<keyword evidence="1" id="KW-0472">Membrane</keyword>
<feature type="transmembrane region" description="Helical" evidence="1">
    <location>
        <begin position="54"/>
        <end position="80"/>
    </location>
</feature>
<proteinExistence type="predicted"/>
<dbReference type="PANTHER" id="PTHR42709">
    <property type="entry name" value="ALKALINE PHOSPHATASE LIKE PROTEIN"/>
    <property type="match status" value="1"/>
</dbReference>
<feature type="transmembrane region" description="Helical" evidence="1">
    <location>
        <begin position="21"/>
        <end position="39"/>
    </location>
</feature>
<keyword evidence="3" id="KW-0614">Plasmid</keyword>
<protein>
    <submittedName>
        <fullName evidence="3">VTT domain-containing protein</fullName>
    </submittedName>
</protein>
<dbReference type="EMBL" id="CP109967">
    <property type="protein sequence ID" value="WAJ72178.1"/>
    <property type="molecule type" value="Genomic_DNA"/>
</dbReference>
<dbReference type="PANTHER" id="PTHR42709:SF11">
    <property type="entry name" value="DEDA FAMILY PROTEIN"/>
    <property type="match status" value="1"/>
</dbReference>